<dbReference type="KEGG" id="dmt:DESME_05480"/>
<dbReference type="Proteomes" id="UP000010847">
    <property type="component" value="Chromosome"/>
</dbReference>
<gene>
    <name evidence="1" type="ORF">DESME_05480</name>
</gene>
<reference evidence="1 2" key="1">
    <citation type="submission" date="2013-12" db="EMBL/GenBank/DDBJ databases">
        <authorList>
            <consortium name="DOE Joint Genome Institute"/>
            <person name="Smidt H."/>
            <person name="Huntemann M."/>
            <person name="Han J."/>
            <person name="Chen A."/>
            <person name="Kyrpides N."/>
            <person name="Mavromatis K."/>
            <person name="Markowitz V."/>
            <person name="Palaniappan K."/>
            <person name="Ivanova N."/>
            <person name="Schaumberg A."/>
            <person name="Pati A."/>
            <person name="Liolios K."/>
            <person name="Nordberg H.P."/>
            <person name="Cantor M.N."/>
            <person name="Hua S.X."/>
            <person name="Woyke T."/>
        </authorList>
    </citation>
    <scope>NUCLEOTIDE SEQUENCE [LARGE SCALE GENOMIC DNA]</scope>
    <source>
        <strain evidence="2">DSM 15288</strain>
    </source>
</reference>
<dbReference type="EMBL" id="CP007032">
    <property type="protein sequence ID" value="AHF08503.1"/>
    <property type="molecule type" value="Genomic_DNA"/>
</dbReference>
<dbReference type="OrthoDB" id="1808889at2"/>
<dbReference type="STRING" id="871968.DESME_05480"/>
<evidence type="ECO:0000313" key="2">
    <source>
        <dbReference type="Proteomes" id="UP000010847"/>
    </source>
</evidence>
<accession>W0EG53</accession>
<organism evidence="1 2">
    <name type="scientific">Desulfitobacterium metallireducens DSM 15288</name>
    <dbReference type="NCBI Taxonomy" id="871968"/>
    <lineage>
        <taxon>Bacteria</taxon>
        <taxon>Bacillati</taxon>
        <taxon>Bacillota</taxon>
        <taxon>Clostridia</taxon>
        <taxon>Eubacteriales</taxon>
        <taxon>Desulfitobacteriaceae</taxon>
        <taxon>Desulfitobacterium</taxon>
    </lineage>
</organism>
<keyword evidence="2" id="KW-1185">Reference proteome</keyword>
<dbReference type="AlphaFoldDB" id="W0EG53"/>
<dbReference type="RefSeq" id="WP_006717912.1">
    <property type="nucleotide sequence ID" value="NZ_CP007032.1"/>
</dbReference>
<proteinExistence type="predicted"/>
<protein>
    <submittedName>
        <fullName evidence="1">Uncharacterized protein</fullName>
    </submittedName>
</protein>
<evidence type="ECO:0000313" key="1">
    <source>
        <dbReference type="EMBL" id="AHF08503.1"/>
    </source>
</evidence>
<dbReference type="HOGENOM" id="CLU_2584015_0_0_9"/>
<name>W0EG53_9FIRM</name>
<sequence length="80" mass="9372">MADNYLEEYGKETSQDAGERTLNYFSELFSMEMPLSRMMKMMPGMVKFMMAGKDTREDLMSFMPQMMPMMKQAITGKKEE</sequence>